<evidence type="ECO:0000256" key="4">
    <source>
        <dbReference type="ARBA" id="ARBA00023136"/>
    </source>
</evidence>
<comment type="caution">
    <text evidence="7">The sequence shown here is derived from an EMBL/GenBank/DDBJ whole genome shotgun (WGS) entry which is preliminary data.</text>
</comment>
<comment type="subcellular location">
    <subcellularLocation>
        <location evidence="1">Membrane</location>
        <topology evidence="1">Multi-pass membrane protein</topology>
    </subcellularLocation>
</comment>
<feature type="transmembrane region" description="Helical" evidence="5">
    <location>
        <begin position="114"/>
        <end position="135"/>
    </location>
</feature>
<evidence type="ECO:0000259" key="6">
    <source>
        <dbReference type="Pfam" id="PF01545"/>
    </source>
</evidence>
<keyword evidence="2 5" id="KW-0812">Transmembrane</keyword>
<dbReference type="InterPro" id="IPR058533">
    <property type="entry name" value="Cation_efflux_TM"/>
</dbReference>
<evidence type="ECO:0000313" key="7">
    <source>
        <dbReference type="EMBL" id="MFC4652692.1"/>
    </source>
</evidence>
<accession>A0ABV9JE28</accession>
<dbReference type="PANTHER" id="PTHR11562">
    <property type="entry name" value="CATION EFFLUX PROTEIN/ ZINC TRANSPORTER"/>
    <property type="match status" value="1"/>
</dbReference>
<dbReference type="RefSeq" id="WP_213535797.1">
    <property type="nucleotide sequence ID" value="NZ_BOVQ01000005.1"/>
</dbReference>
<keyword evidence="3 5" id="KW-1133">Transmembrane helix</keyword>
<name>A0ABV9JE28_9LACT</name>
<evidence type="ECO:0000256" key="2">
    <source>
        <dbReference type="ARBA" id="ARBA00022692"/>
    </source>
</evidence>
<dbReference type="SUPFAM" id="SSF161111">
    <property type="entry name" value="Cation efflux protein transmembrane domain-like"/>
    <property type="match status" value="1"/>
</dbReference>
<dbReference type="InterPro" id="IPR050681">
    <property type="entry name" value="CDF/SLC30A"/>
</dbReference>
<dbReference type="EMBL" id="JBHSGD010000005">
    <property type="protein sequence ID" value="MFC4652692.1"/>
    <property type="molecule type" value="Genomic_DNA"/>
</dbReference>
<sequence length="292" mass="33051">MTRFLNKLTTKNVMIVFLLNFFFAILEFIFGFLFNSAAILSDAVHDSGDVIAIGLAWFFQKLSKRKEDSHFSFGYQRFSLLGALITSVILITGSLIVCLTTFPRLFNPQQIKASGMLFLAIFAILANLFGAYLLARGHSRNESILNLHALEDVLGWLAVLIISIVLHFEPWYWLDPLLSILISAFILSKAIPKFIGTLKILLEATPLELNYSELRAKIEELPEVRNVTQLNIWSIDGEENAVLLHLTIPEAQDFSATKSAVRKLFISYKVCQCAIELDETVKEHKTHPIYQK</sequence>
<dbReference type="Gene3D" id="1.20.1510.10">
    <property type="entry name" value="Cation efflux protein transmembrane domain"/>
    <property type="match status" value="1"/>
</dbReference>
<evidence type="ECO:0000256" key="5">
    <source>
        <dbReference type="SAM" id="Phobius"/>
    </source>
</evidence>
<feature type="transmembrane region" description="Helical" evidence="5">
    <location>
        <begin position="39"/>
        <end position="59"/>
    </location>
</feature>
<dbReference type="InterPro" id="IPR027469">
    <property type="entry name" value="Cation_efflux_TMD_sf"/>
</dbReference>
<dbReference type="Pfam" id="PF01545">
    <property type="entry name" value="Cation_efflux"/>
    <property type="match status" value="1"/>
</dbReference>
<keyword evidence="8" id="KW-1185">Reference proteome</keyword>
<feature type="transmembrane region" description="Helical" evidence="5">
    <location>
        <begin position="172"/>
        <end position="191"/>
    </location>
</feature>
<dbReference type="Proteomes" id="UP001595987">
    <property type="component" value="Unassembled WGS sequence"/>
</dbReference>
<reference evidence="8" key="1">
    <citation type="journal article" date="2019" name="Int. J. Syst. Evol. Microbiol.">
        <title>The Global Catalogue of Microorganisms (GCM) 10K type strain sequencing project: providing services to taxonomists for standard genome sequencing and annotation.</title>
        <authorList>
            <consortium name="The Broad Institute Genomics Platform"/>
            <consortium name="The Broad Institute Genome Sequencing Center for Infectious Disease"/>
            <person name="Wu L."/>
            <person name="Ma J."/>
        </authorList>
    </citation>
    <scope>NUCLEOTIDE SEQUENCE [LARGE SCALE GENOMIC DNA]</scope>
    <source>
        <strain evidence="8">CCUG 63287</strain>
    </source>
</reference>
<evidence type="ECO:0000313" key="8">
    <source>
        <dbReference type="Proteomes" id="UP001595987"/>
    </source>
</evidence>
<evidence type="ECO:0000256" key="3">
    <source>
        <dbReference type="ARBA" id="ARBA00022989"/>
    </source>
</evidence>
<evidence type="ECO:0000256" key="1">
    <source>
        <dbReference type="ARBA" id="ARBA00004141"/>
    </source>
</evidence>
<organism evidence="7 8">
    <name type="scientific">Lactococcus nasutitermitis</name>
    <dbReference type="NCBI Taxonomy" id="1652957"/>
    <lineage>
        <taxon>Bacteria</taxon>
        <taxon>Bacillati</taxon>
        <taxon>Bacillota</taxon>
        <taxon>Bacilli</taxon>
        <taxon>Lactobacillales</taxon>
        <taxon>Streptococcaceae</taxon>
        <taxon>Lactococcus</taxon>
    </lineage>
</organism>
<dbReference type="PANTHER" id="PTHR11562:SF17">
    <property type="entry name" value="RE54080P-RELATED"/>
    <property type="match status" value="1"/>
</dbReference>
<dbReference type="InterPro" id="IPR002524">
    <property type="entry name" value="Cation_efflux"/>
</dbReference>
<keyword evidence="4 5" id="KW-0472">Membrane</keyword>
<dbReference type="NCBIfam" id="TIGR01297">
    <property type="entry name" value="CDF"/>
    <property type="match status" value="1"/>
</dbReference>
<feature type="transmembrane region" description="Helical" evidence="5">
    <location>
        <begin position="12"/>
        <end position="33"/>
    </location>
</feature>
<proteinExistence type="predicted"/>
<feature type="domain" description="Cation efflux protein transmembrane" evidence="6">
    <location>
        <begin position="13"/>
        <end position="202"/>
    </location>
</feature>
<feature type="transmembrane region" description="Helical" evidence="5">
    <location>
        <begin position="147"/>
        <end position="166"/>
    </location>
</feature>
<feature type="transmembrane region" description="Helical" evidence="5">
    <location>
        <begin position="80"/>
        <end position="102"/>
    </location>
</feature>
<gene>
    <name evidence="7" type="ORF">ACFO26_07195</name>
</gene>
<protein>
    <submittedName>
        <fullName evidence="7">Cation diffusion facilitator family transporter</fullName>
    </submittedName>
</protein>